<comment type="caution">
    <text evidence="8">The sequence shown here is derived from an EMBL/GenBank/DDBJ whole genome shotgun (WGS) entry which is preliminary data.</text>
</comment>
<dbReference type="GO" id="GO:0022857">
    <property type="term" value="F:transmembrane transporter activity"/>
    <property type="evidence" value="ECO:0007669"/>
    <property type="project" value="TreeGrafter"/>
</dbReference>
<feature type="transmembrane region" description="Helical" evidence="7">
    <location>
        <begin position="149"/>
        <end position="167"/>
    </location>
</feature>
<reference evidence="8" key="1">
    <citation type="submission" date="2021-01" db="EMBL/GenBank/DDBJ databases">
        <authorList>
            <person name="Eckstrom K.M.E."/>
        </authorList>
    </citation>
    <scope>NUCLEOTIDE SEQUENCE</scope>
    <source>
        <strain evidence="8">UVCC 0001</strain>
    </source>
</reference>
<evidence type="ECO:0000256" key="3">
    <source>
        <dbReference type="ARBA" id="ARBA00022692"/>
    </source>
</evidence>
<evidence type="ECO:0000256" key="5">
    <source>
        <dbReference type="ARBA" id="ARBA00023136"/>
    </source>
</evidence>
<dbReference type="InterPro" id="IPR036259">
    <property type="entry name" value="MFS_trans_sf"/>
</dbReference>
<evidence type="ECO:0000313" key="8">
    <source>
        <dbReference type="EMBL" id="KAK2080163.1"/>
    </source>
</evidence>
<evidence type="ECO:0000256" key="1">
    <source>
        <dbReference type="ARBA" id="ARBA00004141"/>
    </source>
</evidence>
<dbReference type="Proteomes" id="UP001255856">
    <property type="component" value="Unassembled WGS sequence"/>
</dbReference>
<dbReference type="GO" id="GO:0016020">
    <property type="term" value="C:membrane"/>
    <property type="evidence" value="ECO:0007669"/>
    <property type="project" value="UniProtKB-SubCell"/>
</dbReference>
<feature type="transmembrane region" description="Helical" evidence="7">
    <location>
        <begin position="117"/>
        <end position="137"/>
    </location>
</feature>
<evidence type="ECO:0000256" key="2">
    <source>
        <dbReference type="ARBA" id="ARBA00022448"/>
    </source>
</evidence>
<dbReference type="Gene3D" id="1.20.1250.20">
    <property type="entry name" value="MFS general substrate transporter like domains"/>
    <property type="match status" value="1"/>
</dbReference>
<sequence length="313" mass="33056">MTVLYALVLKSRLARDPQSARFLTNAESAWLAARLSHGAENEDTRRLSGPAVMWEVARDWRVLYLAVTWVLAASSMFGIMFWAPLLIRELIGGPRRGLLEEPEAFCGERGHASSSALVALLTTVPYAAAAVSTVVVAHHADLRRERRRHAGVPLVVGGLFLAATPLVRRGLGPAAGFACLVLAAGVTWGFQGPFFTGGSAGSAGFALINSVGSLGGFLGPYAIGLITQRAPGGLAAPMLFMAGLLLAAGVAVLLFPVPDQRPQLSSSSDVECARLVGQEDDEDSAPAVADDSPTQSLDREIEPPRLAPRARQR</sequence>
<feature type="transmembrane region" description="Helical" evidence="7">
    <location>
        <begin position="173"/>
        <end position="190"/>
    </location>
</feature>
<evidence type="ECO:0000256" key="4">
    <source>
        <dbReference type="ARBA" id="ARBA00022989"/>
    </source>
</evidence>
<keyword evidence="2" id="KW-0813">Transport</keyword>
<evidence type="ECO:0000313" key="9">
    <source>
        <dbReference type="Proteomes" id="UP001255856"/>
    </source>
</evidence>
<dbReference type="PANTHER" id="PTHR43791:SF36">
    <property type="entry name" value="TRANSPORTER, PUTATIVE (AFU_ORTHOLOGUE AFUA_6G08340)-RELATED"/>
    <property type="match status" value="1"/>
</dbReference>
<keyword evidence="9" id="KW-1185">Reference proteome</keyword>
<dbReference type="SUPFAM" id="SSF103473">
    <property type="entry name" value="MFS general substrate transporter"/>
    <property type="match status" value="1"/>
</dbReference>
<protein>
    <submittedName>
        <fullName evidence="8">Uncharacterized protein</fullName>
    </submittedName>
</protein>
<comment type="subcellular location">
    <subcellularLocation>
        <location evidence="1">Membrane</location>
        <topology evidence="1">Multi-pass membrane protein</topology>
    </subcellularLocation>
</comment>
<organism evidence="8 9">
    <name type="scientific">Prototheca wickerhamii</name>
    <dbReference type="NCBI Taxonomy" id="3111"/>
    <lineage>
        <taxon>Eukaryota</taxon>
        <taxon>Viridiplantae</taxon>
        <taxon>Chlorophyta</taxon>
        <taxon>core chlorophytes</taxon>
        <taxon>Trebouxiophyceae</taxon>
        <taxon>Chlorellales</taxon>
        <taxon>Chlorellaceae</taxon>
        <taxon>Prototheca</taxon>
    </lineage>
</organism>
<feature type="transmembrane region" description="Helical" evidence="7">
    <location>
        <begin position="235"/>
        <end position="257"/>
    </location>
</feature>
<proteinExistence type="predicted"/>
<keyword evidence="4 7" id="KW-1133">Transmembrane helix</keyword>
<name>A0AAD9MMT8_PROWI</name>
<feature type="region of interest" description="Disordered" evidence="6">
    <location>
        <begin position="261"/>
        <end position="313"/>
    </location>
</feature>
<feature type="transmembrane region" description="Helical" evidence="7">
    <location>
        <begin position="202"/>
        <end position="223"/>
    </location>
</feature>
<evidence type="ECO:0000256" key="7">
    <source>
        <dbReference type="SAM" id="Phobius"/>
    </source>
</evidence>
<dbReference type="PANTHER" id="PTHR43791">
    <property type="entry name" value="PERMEASE-RELATED"/>
    <property type="match status" value="1"/>
</dbReference>
<dbReference type="AlphaFoldDB" id="A0AAD9MMT8"/>
<evidence type="ECO:0000256" key="6">
    <source>
        <dbReference type="SAM" id="MobiDB-lite"/>
    </source>
</evidence>
<accession>A0AAD9MMT8</accession>
<dbReference type="EMBL" id="JASFZW010000001">
    <property type="protein sequence ID" value="KAK2080163.1"/>
    <property type="molecule type" value="Genomic_DNA"/>
</dbReference>
<feature type="transmembrane region" description="Helical" evidence="7">
    <location>
        <begin position="62"/>
        <end position="87"/>
    </location>
</feature>
<keyword evidence="5 7" id="KW-0472">Membrane</keyword>
<keyword evidence="3 7" id="KW-0812">Transmembrane</keyword>
<gene>
    <name evidence="8" type="ORF">QBZ16_000016</name>
</gene>